<comment type="caution">
    <text evidence="2">The sequence shown here is derived from an EMBL/GenBank/DDBJ whole genome shotgun (WGS) entry which is preliminary data.</text>
</comment>
<dbReference type="SUPFAM" id="SSF53098">
    <property type="entry name" value="Ribonuclease H-like"/>
    <property type="match status" value="1"/>
</dbReference>
<proteinExistence type="predicted"/>
<evidence type="ECO:0000313" key="3">
    <source>
        <dbReference type="Proteomes" id="UP000724874"/>
    </source>
</evidence>
<reference evidence="2" key="1">
    <citation type="submission" date="2020-11" db="EMBL/GenBank/DDBJ databases">
        <authorList>
            <consortium name="DOE Joint Genome Institute"/>
            <person name="Ahrendt S."/>
            <person name="Riley R."/>
            <person name="Andreopoulos W."/>
            <person name="LaButti K."/>
            <person name="Pangilinan J."/>
            <person name="Ruiz-duenas F.J."/>
            <person name="Barrasa J.M."/>
            <person name="Sanchez-Garcia M."/>
            <person name="Camarero S."/>
            <person name="Miyauchi S."/>
            <person name="Serrano A."/>
            <person name="Linde D."/>
            <person name="Babiker R."/>
            <person name="Drula E."/>
            <person name="Ayuso-Fernandez I."/>
            <person name="Pacheco R."/>
            <person name="Padilla G."/>
            <person name="Ferreira P."/>
            <person name="Barriuso J."/>
            <person name="Kellner H."/>
            <person name="Castanera R."/>
            <person name="Alfaro M."/>
            <person name="Ramirez L."/>
            <person name="Pisabarro A.G."/>
            <person name="Kuo A."/>
            <person name="Tritt A."/>
            <person name="Lipzen A."/>
            <person name="He G."/>
            <person name="Yan M."/>
            <person name="Ng V."/>
            <person name="Cullen D."/>
            <person name="Martin F."/>
            <person name="Rosso M.-N."/>
            <person name="Henrissat B."/>
            <person name="Hibbett D."/>
            <person name="Martinez A.T."/>
            <person name="Grigoriev I.V."/>
        </authorList>
    </citation>
    <scope>NUCLEOTIDE SEQUENCE</scope>
    <source>
        <strain evidence="2">AH 44721</strain>
    </source>
</reference>
<gene>
    <name evidence="2" type="ORF">CPB84DRAFT_1837821</name>
</gene>
<dbReference type="AlphaFoldDB" id="A0A9P5NJ13"/>
<evidence type="ECO:0000256" key="1">
    <source>
        <dbReference type="SAM" id="MobiDB-lite"/>
    </source>
</evidence>
<evidence type="ECO:0000313" key="2">
    <source>
        <dbReference type="EMBL" id="KAF8886255.1"/>
    </source>
</evidence>
<feature type="region of interest" description="Disordered" evidence="1">
    <location>
        <begin position="749"/>
        <end position="773"/>
    </location>
</feature>
<sequence length="773" mass="87375">MGKGPLWNHFIKGAKQNGSHQRAHCRGCIEAERPDGAAIELDDDGKPKLSMESWVIEGKSRLTRIGNNPCLNASREARNMAKELQKKAGKREDSQPKKRKLLTKVEASLKQSKLQVFHGIQVPFSGEQAKILFYLFHATAGDVIPTHQQVSGRLLDDANSVVTKLLKEALRGKYAVMASDGWKDESHNSISSVNLTVGGKTYLIDLILATAHRKDGEAMCQAFMEMIDKAEDIYGVRVIGFCCDNDGGSQRGRKDLVLKCKWLFGPPCCAHQFQLILGDYFEENEEAAEVAEDAMDLIGWVLNHGRVHSVFNEVLAFLVANMTWWNTHFIAFDHLTDLKDPMRHAVISRRGDIIAAQVGAEKNRQKKQKLEDDAIIHCDCIDDGAFWRCLQSVVDDLEPTCFGLNMNQSDATHADQALLTFAGIFLYFQKHSKPTIAAGMLKRIEKRWKALDQLMFILALILNPFEGLTHFGDNAGASPLTLNSILIKMYKCVNSRPPKIPLPEDEEVLHMTMQAAKEKEVSEAFLKYMALRGPFEDWKKNRETFRDVHGDDPLAMWETYLSIPSTSELANFAILLLSMSVNQAGLERNFSDLKIKKTWLRNQLKLPKLEKMAKVGAEIHASHKEEGLVEDHAKRQNHKKLKLLELLAVPRYADLVEDVDKASMLVKSRQGWHKEMSKWVQKEREQDSEAEDNNQLANAVYGCAWSKWLPRSLDLLFGGHKETDVDVQLRRVCRRQGYTEEAHLMELLADEEADEERIPDDSELEGSGDDFDG</sequence>
<protein>
    <submittedName>
        <fullName evidence="2">Ribonuclease H-like domain-containing protein</fullName>
    </submittedName>
</protein>
<dbReference type="OrthoDB" id="2423954at2759"/>
<dbReference type="EMBL" id="JADNYJ010000097">
    <property type="protein sequence ID" value="KAF8886255.1"/>
    <property type="molecule type" value="Genomic_DNA"/>
</dbReference>
<keyword evidence="3" id="KW-1185">Reference proteome</keyword>
<accession>A0A9P5NJ13</accession>
<dbReference type="Proteomes" id="UP000724874">
    <property type="component" value="Unassembled WGS sequence"/>
</dbReference>
<organism evidence="2 3">
    <name type="scientific">Gymnopilus junonius</name>
    <name type="common">Spectacular rustgill mushroom</name>
    <name type="synonym">Gymnopilus spectabilis subsp. junonius</name>
    <dbReference type="NCBI Taxonomy" id="109634"/>
    <lineage>
        <taxon>Eukaryota</taxon>
        <taxon>Fungi</taxon>
        <taxon>Dikarya</taxon>
        <taxon>Basidiomycota</taxon>
        <taxon>Agaricomycotina</taxon>
        <taxon>Agaricomycetes</taxon>
        <taxon>Agaricomycetidae</taxon>
        <taxon>Agaricales</taxon>
        <taxon>Agaricineae</taxon>
        <taxon>Hymenogastraceae</taxon>
        <taxon>Gymnopilus</taxon>
    </lineage>
</organism>
<name>A0A9P5NJ13_GYMJU</name>
<dbReference type="InterPro" id="IPR012337">
    <property type="entry name" value="RNaseH-like_sf"/>
</dbReference>